<dbReference type="RefSeq" id="WP_265766722.1">
    <property type="nucleotide sequence ID" value="NZ_JAGGJA010000009.1"/>
</dbReference>
<keyword evidence="1 2" id="KW-0732">Signal</keyword>
<dbReference type="InterPro" id="IPR028994">
    <property type="entry name" value="Integrin_alpha_N"/>
</dbReference>
<evidence type="ECO:0000259" key="3">
    <source>
        <dbReference type="Pfam" id="PF07593"/>
    </source>
</evidence>
<sequence length="1140" mass="127006">MKKCIGMIQRHLFLGIWIIFAMSLSSCSSDTSPSKDTLFERIPSSSSNISFTNELTSTNDFNIYTYANFYSGGGVGLGDFNNDGRLDIYLTANQKKNKLYLNEGNFTFNDITQKAGVGGEKSWSTGVSVADVNGDGWLDIYVCNAGEIRGSDRKNELFINNGDSTFTERAEEYGLADNGLSIHASFFDYDKDGDLDMYLMNYTFRSIGSFDLRHNQRDQTHFMGGDRFYRNELISDSSSSASHDGPTFTDVTEEAGIYSSEIGFGLGVSVADVNRDGWQDMFISNDFFERDYFYLNNRDGTFSEVLEEQMNGISTTSMGGDIADLNHDGRPEIFVTDMLPETQERQKAITSFADWEQYQFEIQHGYYHQFTRNVLQFNNGNGTFSEIGRYAGVEATDWSWGALITDFDMDGERDIFVPNGIYKDITDKDHMRKVSSSEVRKQVFRNNQADYLKLIDMMPSTPVPNYLFKNEGDLQFSNTARAWGLAEDGFSNGAAYGDLDNDGDQDLVVNNVNMESFVYKNRSHEKYPERNWLQLAFDGKAPNTSAVGAQVTVVANGQRWYAEQMPIRGFQSTVDQRLYFGLGSADHIDTLWVRWPNGELSRETNLKPNDLLTLKQPDARADTSWNRQWLQQSLSSSGDISPIMEEITERIGLSWEHTENDYLDFSDQPLLFQARSAEGPPLCTADLNGDGLQDFFVGGAKDQPGVLFMQTTDGRFRSSNKEILNADAKSEDTDCAFFDANGDGATDLYVASGGSAFTTGDTALADRLYLNDGSGQLSKSNTSLPGQHHFNNPTGTVAPGDFDGDGDTDLFIGIRMQPGAYGLPAPSFLLRNDGSGLFTDVTQEKMPNPIGSGLITDAAWGDADNDKDMDLLVAGEWMPVTLLQNDNASFTPVNQEAGLDSTNGWWQSLILTDLDGDGDLDWVAGNHGLNSRFKASPQSPVELWVNDFDENGEVEQIFTSSKGENSYPWPQYHDLVHQLPMLSSRSENYHTYGQQTMQDLFDEQQLSSSTRLQTTMLASSVGWNDGNGRFTVEPLPMQAQWMPTYSLLAQDLNGDKKQDLLLGGNLHEVKPQAGPYDAGYGTVLKQDSTRHFQTLPVQKSGFKADGEIRAIRALKNAADETLIITARNNKKLKVFRITNK</sequence>
<accession>A0ABT3PPZ6</accession>
<dbReference type="InterPro" id="IPR013517">
    <property type="entry name" value="FG-GAP"/>
</dbReference>
<comment type="caution">
    <text evidence="4">The sequence shown here is derived from an EMBL/GenBank/DDBJ whole genome shotgun (WGS) entry which is preliminary data.</text>
</comment>
<dbReference type="PROSITE" id="PS51257">
    <property type="entry name" value="PROKAR_LIPOPROTEIN"/>
    <property type="match status" value="1"/>
</dbReference>
<organism evidence="4 5">
    <name type="scientific">Fodinibius salsisoli</name>
    <dbReference type="NCBI Taxonomy" id="2820877"/>
    <lineage>
        <taxon>Bacteria</taxon>
        <taxon>Pseudomonadati</taxon>
        <taxon>Balneolota</taxon>
        <taxon>Balneolia</taxon>
        <taxon>Balneolales</taxon>
        <taxon>Balneolaceae</taxon>
        <taxon>Fodinibius</taxon>
    </lineage>
</organism>
<keyword evidence="5" id="KW-1185">Reference proteome</keyword>
<dbReference type="PANTHER" id="PTHR16026">
    <property type="entry name" value="CARTILAGE ACIDIC PROTEIN 1"/>
    <property type="match status" value="1"/>
</dbReference>
<feature type="signal peptide" evidence="2">
    <location>
        <begin position="1"/>
        <end position="21"/>
    </location>
</feature>
<evidence type="ECO:0000256" key="1">
    <source>
        <dbReference type="ARBA" id="ARBA00022729"/>
    </source>
</evidence>
<dbReference type="InterPro" id="IPR011519">
    <property type="entry name" value="UnbV_ASPIC"/>
</dbReference>
<evidence type="ECO:0000313" key="4">
    <source>
        <dbReference type="EMBL" id="MCW9707935.1"/>
    </source>
</evidence>
<dbReference type="PANTHER" id="PTHR16026:SF0">
    <property type="entry name" value="CARTILAGE ACIDIC PROTEIN 1"/>
    <property type="match status" value="1"/>
</dbReference>
<proteinExistence type="predicted"/>
<dbReference type="SUPFAM" id="SSF69318">
    <property type="entry name" value="Integrin alpha N-terminal domain"/>
    <property type="match status" value="3"/>
</dbReference>
<reference evidence="4 5" key="1">
    <citation type="submission" date="2021-03" db="EMBL/GenBank/DDBJ databases">
        <title>Aliifodinibius sp. nov., a new bacterium isolated from saline soil.</title>
        <authorList>
            <person name="Galisteo C."/>
            <person name="De La Haba R."/>
            <person name="Sanchez-Porro C."/>
            <person name="Ventosa A."/>
        </authorList>
    </citation>
    <scope>NUCLEOTIDE SEQUENCE [LARGE SCALE GENOMIC DNA]</scope>
    <source>
        <strain evidence="4 5">1BSP15-2V2</strain>
    </source>
</reference>
<evidence type="ECO:0000313" key="5">
    <source>
        <dbReference type="Proteomes" id="UP001207918"/>
    </source>
</evidence>
<gene>
    <name evidence="4" type="ORF">J6I44_13795</name>
</gene>
<feature type="chain" id="PRO_5047490855" evidence="2">
    <location>
        <begin position="22"/>
        <end position="1140"/>
    </location>
</feature>
<dbReference type="Pfam" id="PF13517">
    <property type="entry name" value="FG-GAP_3"/>
    <property type="match status" value="5"/>
</dbReference>
<dbReference type="InterPro" id="IPR027039">
    <property type="entry name" value="Crtac1"/>
</dbReference>
<evidence type="ECO:0000256" key="2">
    <source>
        <dbReference type="SAM" id="SignalP"/>
    </source>
</evidence>
<protein>
    <submittedName>
        <fullName evidence="4">VCBS repeat-containing protein</fullName>
    </submittedName>
</protein>
<feature type="domain" description="ASPIC/UnbV" evidence="3">
    <location>
        <begin position="546"/>
        <end position="613"/>
    </location>
</feature>
<dbReference type="EMBL" id="JAGGJA010000009">
    <property type="protein sequence ID" value="MCW9707935.1"/>
    <property type="molecule type" value="Genomic_DNA"/>
</dbReference>
<dbReference type="Gene3D" id="2.130.10.130">
    <property type="entry name" value="Integrin alpha, N-terminal"/>
    <property type="match status" value="3"/>
</dbReference>
<dbReference type="Proteomes" id="UP001207918">
    <property type="component" value="Unassembled WGS sequence"/>
</dbReference>
<name>A0ABT3PPZ6_9BACT</name>
<dbReference type="Pfam" id="PF07593">
    <property type="entry name" value="UnbV_ASPIC"/>
    <property type="match status" value="1"/>
</dbReference>